<evidence type="ECO:0000256" key="4">
    <source>
        <dbReference type="ARBA" id="ARBA00022723"/>
    </source>
</evidence>
<dbReference type="EC" id="3.4.13.18" evidence="10"/>
<dbReference type="GO" id="GO:0006508">
    <property type="term" value="P:proteolysis"/>
    <property type="evidence" value="ECO:0007669"/>
    <property type="project" value="UniProtKB-KW"/>
</dbReference>
<evidence type="ECO:0000256" key="16">
    <source>
        <dbReference type="ARBA" id="ARBA00077688"/>
    </source>
</evidence>
<dbReference type="SUPFAM" id="SSF53187">
    <property type="entry name" value="Zn-dependent exopeptidases"/>
    <property type="match status" value="1"/>
</dbReference>
<protein>
    <recommendedName>
        <fullName evidence="13">Cytosol non-specific dipeptidase</fullName>
        <ecNumber evidence="10">3.4.13.18</ecNumber>
    </recommendedName>
    <alternativeName>
        <fullName evidence="16">Aminoacyl-histidine dipeptidase</fullName>
    </alternativeName>
    <alternativeName>
        <fullName evidence="15">Beta-alanyl-histidine dipeptidase</fullName>
    </alternativeName>
    <alternativeName>
        <fullName evidence="14">Carnosinase</fullName>
    </alternativeName>
    <alternativeName>
        <fullName evidence="11">Peptidase D</fullName>
    </alternativeName>
    <alternativeName>
        <fullName evidence="17">Xaa-His dipeptidase</fullName>
    </alternativeName>
</protein>
<dbReference type="PIRSF" id="PIRSF016599">
    <property type="entry name" value="Xaa-His_dipept"/>
    <property type="match status" value="1"/>
</dbReference>
<dbReference type="AlphaFoldDB" id="A0A5K8A5N7"/>
<feature type="domain" description="Peptidase M20 dimerisation" evidence="18">
    <location>
        <begin position="206"/>
        <end position="289"/>
    </location>
</feature>
<comment type="cofactor">
    <cofactor evidence="2">
        <name>Zn(2+)</name>
        <dbReference type="ChEBI" id="CHEBI:29105"/>
    </cofactor>
</comment>
<dbReference type="NCBIfam" id="TIGR01893">
    <property type="entry name" value="aa-his-dipept"/>
    <property type="match status" value="1"/>
</dbReference>
<dbReference type="FunFam" id="3.40.630.10:FF:000015">
    <property type="entry name" value="Aminoacyl-histidine dipeptidase PepD"/>
    <property type="match status" value="1"/>
</dbReference>
<comment type="similarity">
    <text evidence="12">Belongs to the peptidase M20C family.</text>
</comment>
<dbReference type="CDD" id="cd03890">
    <property type="entry name" value="M20_pepD"/>
    <property type="match status" value="1"/>
</dbReference>
<evidence type="ECO:0000256" key="3">
    <source>
        <dbReference type="ARBA" id="ARBA00022670"/>
    </source>
</evidence>
<keyword evidence="4" id="KW-0479">Metal-binding</keyword>
<evidence type="ECO:0000256" key="8">
    <source>
        <dbReference type="ARBA" id="ARBA00023285"/>
    </source>
</evidence>
<evidence type="ECO:0000256" key="2">
    <source>
        <dbReference type="ARBA" id="ARBA00001947"/>
    </source>
</evidence>
<evidence type="ECO:0000256" key="15">
    <source>
        <dbReference type="ARBA" id="ARBA00076004"/>
    </source>
</evidence>
<evidence type="ECO:0000313" key="19">
    <source>
        <dbReference type="EMBL" id="BBO87913.1"/>
    </source>
</evidence>
<keyword evidence="5" id="KW-0378">Hydrolase</keyword>
<keyword evidence="8" id="KW-0170">Cobalt</keyword>
<sequence>MHKPTRAVIDYFEQINQHPRCSKQEQQISRWLTQWGGQRGLTVLSDRIGNLIIQVPASQGFEKAPTIILQGHMDMVCEKDAGSAHDFFKDPIRMVEDGPWLTAVETTLGADNGVAIAMALALVDNPTIAHPSLELFFTVDEETGLTGALGMDPGLLSGKILVNLDSEDEGLFVVGCAGGRDTTIRRPLAFQPVDRGYELLSVSVDGLQGGHSGLDIAKHRANANKLMARLLDAAMATVPLRIVSISGGTRKNVIPRNCRALLACPGDQAAMVASTVSSLADTIRNEYLATDSGLTIQLDQQGPAAEPCRGITEKDSALLVELLLALPDGPIEMDAQLPLLVQTSANLAMVSIEDETLSVITSQRSSIPSRLGAICRTVEAAGRLAGARATTDAGYPSWPMNRDSALLQRCTTLYRELFATDARVEVIHAGLECGVIGAHCPGMDMISMGPTIENPHSPSERLYLPSVEKVWRLLVALLESFGNNGQ</sequence>
<dbReference type="PANTHER" id="PTHR43501:SF1">
    <property type="entry name" value="CYTOSOL NON-SPECIFIC DIPEPTIDASE"/>
    <property type="match status" value="1"/>
</dbReference>
<reference evidence="19 20" key="1">
    <citation type="submission" date="2019-11" db="EMBL/GenBank/DDBJ databases">
        <title>Comparative genomics of hydrocarbon-degrading Desulfosarcina strains.</title>
        <authorList>
            <person name="Watanabe M."/>
            <person name="Kojima H."/>
            <person name="Fukui M."/>
        </authorList>
    </citation>
    <scope>NUCLEOTIDE SEQUENCE [LARGE SCALE GENOMIC DNA]</scope>
    <source>
        <strain evidence="20">oXyS1</strain>
    </source>
</reference>
<evidence type="ECO:0000313" key="20">
    <source>
        <dbReference type="Proteomes" id="UP000422108"/>
    </source>
</evidence>
<dbReference type="RefSeq" id="WP_155309313.1">
    <property type="nucleotide sequence ID" value="NZ_AP021879.1"/>
</dbReference>
<keyword evidence="6" id="KW-0862">Zinc</keyword>
<keyword evidence="20" id="KW-1185">Reference proteome</keyword>
<evidence type="ECO:0000256" key="5">
    <source>
        <dbReference type="ARBA" id="ARBA00022801"/>
    </source>
</evidence>
<keyword evidence="3" id="KW-0645">Protease</keyword>
<accession>A0A5K8A5N7</accession>
<keyword evidence="7" id="KW-0482">Metalloprotease</keyword>
<evidence type="ECO:0000256" key="1">
    <source>
        <dbReference type="ARBA" id="ARBA00001941"/>
    </source>
</evidence>
<dbReference type="GO" id="GO:0005829">
    <property type="term" value="C:cytosol"/>
    <property type="evidence" value="ECO:0007669"/>
    <property type="project" value="TreeGrafter"/>
</dbReference>
<dbReference type="GO" id="GO:0070573">
    <property type="term" value="F:metallodipeptidase activity"/>
    <property type="evidence" value="ECO:0007669"/>
    <property type="project" value="TreeGrafter"/>
</dbReference>
<evidence type="ECO:0000256" key="12">
    <source>
        <dbReference type="ARBA" id="ARBA00061423"/>
    </source>
</evidence>
<evidence type="ECO:0000256" key="10">
    <source>
        <dbReference type="ARBA" id="ARBA00038976"/>
    </source>
</evidence>
<organism evidence="19 20">
    <name type="scientific">Desulfosarcina ovata subsp. ovata</name>
    <dbReference type="NCBI Taxonomy" id="2752305"/>
    <lineage>
        <taxon>Bacteria</taxon>
        <taxon>Pseudomonadati</taxon>
        <taxon>Thermodesulfobacteriota</taxon>
        <taxon>Desulfobacteria</taxon>
        <taxon>Desulfobacterales</taxon>
        <taxon>Desulfosarcinaceae</taxon>
        <taxon>Desulfosarcina</taxon>
    </lineage>
</organism>
<dbReference type="EMBL" id="AP021879">
    <property type="protein sequence ID" value="BBO87913.1"/>
    <property type="molecule type" value="Genomic_DNA"/>
</dbReference>
<dbReference type="InterPro" id="IPR001160">
    <property type="entry name" value="Peptidase_M20C"/>
</dbReference>
<gene>
    <name evidence="19" type="ORF">DSCOOX_10930</name>
</gene>
<dbReference type="FunFam" id="3.40.630.10:FF:000018">
    <property type="entry name" value="Aminoacyl-histidine dipeptidase PepD"/>
    <property type="match status" value="1"/>
</dbReference>
<comment type="cofactor">
    <cofactor evidence="1">
        <name>Co(2+)</name>
        <dbReference type="ChEBI" id="CHEBI:48828"/>
    </cofactor>
</comment>
<name>A0A5K8A5N7_9BACT</name>
<comment type="catalytic activity">
    <reaction evidence="9">
        <text>Hydrolysis of dipeptides, preferentially hydrophobic dipeptides including prolyl amino acids.</text>
        <dbReference type="EC" id="3.4.13.18"/>
    </reaction>
</comment>
<dbReference type="GO" id="GO:0046872">
    <property type="term" value="F:metal ion binding"/>
    <property type="evidence" value="ECO:0007669"/>
    <property type="project" value="UniProtKB-KW"/>
</dbReference>
<dbReference type="Gene3D" id="3.40.630.10">
    <property type="entry name" value="Zn peptidases"/>
    <property type="match status" value="2"/>
</dbReference>
<evidence type="ECO:0000256" key="13">
    <source>
        <dbReference type="ARBA" id="ARBA00071271"/>
    </source>
</evidence>
<dbReference type="Pfam" id="PF01546">
    <property type="entry name" value="Peptidase_M20"/>
    <property type="match status" value="1"/>
</dbReference>
<dbReference type="InterPro" id="IPR011650">
    <property type="entry name" value="Peptidase_M20_dimer"/>
</dbReference>
<dbReference type="PRINTS" id="PR00934">
    <property type="entry name" value="XHISDIPTASE"/>
</dbReference>
<evidence type="ECO:0000256" key="6">
    <source>
        <dbReference type="ARBA" id="ARBA00022833"/>
    </source>
</evidence>
<evidence type="ECO:0000256" key="9">
    <source>
        <dbReference type="ARBA" id="ARBA00036421"/>
    </source>
</evidence>
<dbReference type="Proteomes" id="UP000422108">
    <property type="component" value="Chromosome"/>
</dbReference>
<evidence type="ECO:0000256" key="11">
    <source>
        <dbReference type="ARBA" id="ARBA00044252"/>
    </source>
</evidence>
<dbReference type="Pfam" id="PF07687">
    <property type="entry name" value="M20_dimer"/>
    <property type="match status" value="1"/>
</dbReference>
<evidence type="ECO:0000256" key="17">
    <source>
        <dbReference type="ARBA" id="ARBA00078074"/>
    </source>
</evidence>
<evidence type="ECO:0000256" key="7">
    <source>
        <dbReference type="ARBA" id="ARBA00023049"/>
    </source>
</evidence>
<evidence type="ECO:0000259" key="18">
    <source>
        <dbReference type="Pfam" id="PF07687"/>
    </source>
</evidence>
<dbReference type="InterPro" id="IPR002933">
    <property type="entry name" value="Peptidase_M20"/>
</dbReference>
<proteinExistence type="inferred from homology"/>
<dbReference type="PANTHER" id="PTHR43501">
    <property type="entry name" value="CYTOSOL NON-SPECIFIC DIPEPTIDASE"/>
    <property type="match status" value="1"/>
</dbReference>
<evidence type="ECO:0000256" key="14">
    <source>
        <dbReference type="ARBA" id="ARBA00075285"/>
    </source>
</evidence>